<dbReference type="OrthoDB" id="7375665at2"/>
<dbReference type="RefSeq" id="WP_028751681.1">
    <property type="nucleotide sequence ID" value="NZ_JACIIG010000001.1"/>
</dbReference>
<accession>A0A7W6ZPV0</accession>
<gene>
    <name evidence="2" type="ORF">GGE60_000080</name>
</gene>
<protein>
    <recommendedName>
        <fullName evidence="4">Cell envelope biogenesis protein OmpA</fullName>
    </recommendedName>
</protein>
<dbReference type="EMBL" id="JACIIG010000001">
    <property type="protein sequence ID" value="MBB4565992.1"/>
    <property type="molecule type" value="Genomic_DNA"/>
</dbReference>
<keyword evidence="3" id="KW-1185">Reference proteome</keyword>
<evidence type="ECO:0000313" key="2">
    <source>
        <dbReference type="EMBL" id="MBB4565992.1"/>
    </source>
</evidence>
<evidence type="ECO:0000256" key="1">
    <source>
        <dbReference type="SAM" id="MobiDB-lite"/>
    </source>
</evidence>
<sequence>MFQTAFTLTLTQFARTLSLPERLQRSPLRNLTLEALRQRNTALDALFYDVKVITPEEAFYLSGSLAAEGSIMIVPPSGGGAIILCETLEEFALRGGGDAQALAVAGIGGSALGAAAFARNVADAIGTPVAVVVSGYGLADIVTEAVGGHFFFGHLKGLRPVFQMLDDFAGRPKFGASDKNDSETASRTSLDTRTVRALLADPRFSFRLLAGHSKGNLVISAALHELCKQDEIRAETLAKRLKIVTIGARIAMPPDFSDIVDVIGEWDWFGEMNSRPFISADQRIPHAWHHTNTDLAGHLPVTAVLKEILAKTTISEETEAAPALHVVAEPQASDAPTKAAAALASSKRPMRGPATIDKVKEAFSEKTSRDLPPVQTDWSGEMQPPKPH</sequence>
<reference evidence="2 3" key="1">
    <citation type="submission" date="2020-08" db="EMBL/GenBank/DDBJ databases">
        <title>Genomic Encyclopedia of Type Strains, Phase IV (KMG-V): Genome sequencing to study the core and pangenomes of soil and plant-associated prokaryotes.</title>
        <authorList>
            <person name="Whitman W."/>
        </authorList>
    </citation>
    <scope>NUCLEOTIDE SEQUENCE [LARGE SCALE GENOMIC DNA]</scope>
    <source>
        <strain evidence="2 3">SEMIA 492</strain>
    </source>
</reference>
<dbReference type="Proteomes" id="UP000543836">
    <property type="component" value="Unassembled WGS sequence"/>
</dbReference>
<feature type="region of interest" description="Disordered" evidence="1">
    <location>
        <begin position="332"/>
        <end position="388"/>
    </location>
</feature>
<evidence type="ECO:0000313" key="3">
    <source>
        <dbReference type="Proteomes" id="UP000543836"/>
    </source>
</evidence>
<name>A0A7W6ZPV0_9HYPH</name>
<dbReference type="AlphaFoldDB" id="A0A7W6ZPV0"/>
<evidence type="ECO:0008006" key="4">
    <source>
        <dbReference type="Google" id="ProtNLM"/>
    </source>
</evidence>
<organism evidence="2 3">
    <name type="scientific">Rhizobium leucaenae</name>
    <dbReference type="NCBI Taxonomy" id="29450"/>
    <lineage>
        <taxon>Bacteria</taxon>
        <taxon>Pseudomonadati</taxon>
        <taxon>Pseudomonadota</taxon>
        <taxon>Alphaproteobacteria</taxon>
        <taxon>Hyphomicrobiales</taxon>
        <taxon>Rhizobiaceae</taxon>
        <taxon>Rhizobium/Agrobacterium group</taxon>
        <taxon>Rhizobium</taxon>
    </lineage>
</organism>
<dbReference type="GeneID" id="32528672"/>
<feature type="compositionally biased region" description="Basic and acidic residues" evidence="1">
    <location>
        <begin position="357"/>
        <end position="369"/>
    </location>
</feature>
<comment type="caution">
    <text evidence="2">The sequence shown here is derived from an EMBL/GenBank/DDBJ whole genome shotgun (WGS) entry which is preliminary data.</text>
</comment>
<proteinExistence type="predicted"/>
<feature type="compositionally biased region" description="Low complexity" evidence="1">
    <location>
        <begin position="332"/>
        <end position="346"/>
    </location>
</feature>